<dbReference type="Pfam" id="PF00080">
    <property type="entry name" value="Sod_Cu"/>
    <property type="match status" value="1"/>
</dbReference>
<sequence>MLAPLLALLAIPATFAGYACTDTTKAMVSLKGPGPGNGTVYFTQQAGSDEVHITGELNAFTPGKHGFHIHTSGDIYTDGCASTGGHYNPFNRTHGAPTDRIRHVGDLGNVEVDDSGHAKIDFTDRVITLCGRRTILGRGVVVHSGADDLGRGGFADSKTTGHAGNRTACGVIATVDATK</sequence>
<feature type="signal peptide" evidence="10">
    <location>
        <begin position="1"/>
        <end position="16"/>
    </location>
</feature>
<dbReference type="AlphaFoldDB" id="A0AA48L0F7"/>
<comment type="function">
    <text evidence="9">Destroys radicals which are normally produced within the cells and which are toxic to biological systems.</text>
</comment>
<dbReference type="GO" id="GO:0005507">
    <property type="term" value="F:copper ion binding"/>
    <property type="evidence" value="ECO:0007669"/>
    <property type="project" value="InterPro"/>
</dbReference>
<dbReference type="EMBL" id="AP028212">
    <property type="protein sequence ID" value="BEI88160.1"/>
    <property type="molecule type" value="Genomic_DNA"/>
</dbReference>
<evidence type="ECO:0000256" key="7">
    <source>
        <dbReference type="ARBA" id="ARBA00023157"/>
    </source>
</evidence>
<dbReference type="EC" id="1.15.1.1" evidence="9"/>
<keyword evidence="5 9" id="KW-0560">Oxidoreductase</keyword>
<evidence type="ECO:0000313" key="13">
    <source>
        <dbReference type="Proteomes" id="UP001233271"/>
    </source>
</evidence>
<evidence type="ECO:0000256" key="2">
    <source>
        <dbReference type="ARBA" id="ARBA00022723"/>
    </source>
</evidence>
<evidence type="ECO:0000256" key="9">
    <source>
        <dbReference type="RuleBase" id="RU000393"/>
    </source>
</evidence>
<keyword evidence="6 9" id="KW-0186">Copper</keyword>
<dbReference type="PANTHER" id="PTHR10003">
    <property type="entry name" value="SUPEROXIDE DISMUTASE CU-ZN -RELATED"/>
    <property type="match status" value="1"/>
</dbReference>
<organism evidence="12 13">
    <name type="scientific">Cutaneotrichosporon cavernicola</name>
    <dbReference type="NCBI Taxonomy" id="279322"/>
    <lineage>
        <taxon>Eukaryota</taxon>
        <taxon>Fungi</taxon>
        <taxon>Dikarya</taxon>
        <taxon>Basidiomycota</taxon>
        <taxon>Agaricomycotina</taxon>
        <taxon>Tremellomycetes</taxon>
        <taxon>Trichosporonales</taxon>
        <taxon>Trichosporonaceae</taxon>
        <taxon>Cutaneotrichosporon</taxon>
    </lineage>
</organism>
<keyword evidence="3 9" id="KW-0862">Zinc</keyword>
<evidence type="ECO:0000256" key="6">
    <source>
        <dbReference type="ARBA" id="ARBA00023008"/>
    </source>
</evidence>
<comment type="catalytic activity">
    <reaction evidence="8 9">
        <text>2 superoxide + 2 H(+) = H2O2 + O2</text>
        <dbReference type="Rhea" id="RHEA:20696"/>
        <dbReference type="ChEBI" id="CHEBI:15378"/>
        <dbReference type="ChEBI" id="CHEBI:15379"/>
        <dbReference type="ChEBI" id="CHEBI:16240"/>
        <dbReference type="ChEBI" id="CHEBI:18421"/>
        <dbReference type="EC" id="1.15.1.1"/>
    </reaction>
</comment>
<dbReference type="FunFam" id="2.60.40.200:FF:000003">
    <property type="entry name" value="Superoxide dismutase [Cu-Zn], chloroplastic"/>
    <property type="match status" value="1"/>
</dbReference>
<dbReference type="GO" id="GO:0004784">
    <property type="term" value="F:superoxide dismutase activity"/>
    <property type="evidence" value="ECO:0007669"/>
    <property type="project" value="UniProtKB-EC"/>
</dbReference>
<dbReference type="Gene3D" id="2.60.40.200">
    <property type="entry name" value="Superoxide dismutase, copper/zinc binding domain"/>
    <property type="match status" value="1"/>
</dbReference>
<name>A0AA48L0F7_9TREE</name>
<keyword evidence="7" id="KW-1015">Disulfide bond</keyword>
<evidence type="ECO:0000259" key="11">
    <source>
        <dbReference type="Pfam" id="PF00080"/>
    </source>
</evidence>
<comment type="cofactor">
    <cofactor evidence="9">
        <name>Zn(2+)</name>
        <dbReference type="ChEBI" id="CHEBI:29105"/>
    </cofactor>
    <text evidence="9">Binds 1 zinc ion per subunit.</text>
</comment>
<comment type="cofactor">
    <cofactor evidence="9">
        <name>Cu cation</name>
        <dbReference type="ChEBI" id="CHEBI:23378"/>
    </cofactor>
    <text evidence="9">Binds 1 copper ion per subunit.</text>
</comment>
<dbReference type="SUPFAM" id="SSF49329">
    <property type="entry name" value="Cu,Zn superoxide dismutase-like"/>
    <property type="match status" value="1"/>
</dbReference>
<dbReference type="PRINTS" id="PR00068">
    <property type="entry name" value="CUZNDISMTASE"/>
</dbReference>
<accession>A0AA48L0F7</accession>
<keyword evidence="13" id="KW-1185">Reference proteome</keyword>
<evidence type="ECO:0000313" key="12">
    <source>
        <dbReference type="EMBL" id="BEI88160.1"/>
    </source>
</evidence>
<feature type="chain" id="PRO_5041242372" description="Superoxide dismutase [Cu-Zn]" evidence="10">
    <location>
        <begin position="17"/>
        <end position="179"/>
    </location>
</feature>
<evidence type="ECO:0000256" key="3">
    <source>
        <dbReference type="ARBA" id="ARBA00022833"/>
    </source>
</evidence>
<keyword evidence="4" id="KW-0049">Antioxidant</keyword>
<dbReference type="InterPro" id="IPR001424">
    <property type="entry name" value="SOD_Cu_Zn_dom"/>
</dbReference>
<dbReference type="RefSeq" id="XP_060453426.1">
    <property type="nucleotide sequence ID" value="XM_060604184.1"/>
</dbReference>
<evidence type="ECO:0000256" key="5">
    <source>
        <dbReference type="ARBA" id="ARBA00023002"/>
    </source>
</evidence>
<reference evidence="12" key="1">
    <citation type="journal article" date="2023" name="BMC Genomics">
        <title>Chromosome-level genome assemblies of Cutaneotrichosporon spp. (Trichosporonales, Basidiomycota) reveal imbalanced evolution between nucleotide sequences and chromosome synteny.</title>
        <authorList>
            <person name="Kobayashi Y."/>
            <person name="Kayamori A."/>
            <person name="Aoki K."/>
            <person name="Shiwa Y."/>
            <person name="Matsutani M."/>
            <person name="Fujita N."/>
            <person name="Sugita T."/>
            <person name="Iwasaki W."/>
            <person name="Tanaka N."/>
            <person name="Takashima M."/>
        </authorList>
    </citation>
    <scope>NUCLEOTIDE SEQUENCE</scope>
    <source>
        <strain evidence="12">HIS019</strain>
    </source>
</reference>
<dbReference type="PROSITE" id="PS00332">
    <property type="entry name" value="SOD_CU_ZN_2"/>
    <property type="match status" value="1"/>
</dbReference>
<dbReference type="InterPro" id="IPR024134">
    <property type="entry name" value="SOD_Cu/Zn_/chaperone"/>
</dbReference>
<protein>
    <recommendedName>
        <fullName evidence="9">Superoxide dismutase [Cu-Zn]</fullName>
        <ecNumber evidence="9">1.15.1.1</ecNumber>
    </recommendedName>
</protein>
<evidence type="ECO:0000256" key="1">
    <source>
        <dbReference type="ARBA" id="ARBA00010457"/>
    </source>
</evidence>
<keyword evidence="10" id="KW-0732">Signal</keyword>
<proteinExistence type="inferred from homology"/>
<dbReference type="Proteomes" id="UP001233271">
    <property type="component" value="Chromosome 1"/>
</dbReference>
<dbReference type="InterPro" id="IPR036423">
    <property type="entry name" value="SOD-like_Cu/Zn_dom_sf"/>
</dbReference>
<dbReference type="GeneID" id="85492031"/>
<evidence type="ECO:0000256" key="10">
    <source>
        <dbReference type="SAM" id="SignalP"/>
    </source>
</evidence>
<dbReference type="CDD" id="cd00305">
    <property type="entry name" value="Cu-Zn_Superoxide_Dismutase"/>
    <property type="match status" value="1"/>
</dbReference>
<evidence type="ECO:0000256" key="4">
    <source>
        <dbReference type="ARBA" id="ARBA00022862"/>
    </source>
</evidence>
<evidence type="ECO:0000256" key="8">
    <source>
        <dbReference type="ARBA" id="ARBA00049204"/>
    </source>
</evidence>
<dbReference type="KEGG" id="ccac:CcaHIS019_0108780"/>
<dbReference type="InterPro" id="IPR018152">
    <property type="entry name" value="SOD_Cu/Zn_BS"/>
</dbReference>
<comment type="similarity">
    <text evidence="1 9">Belongs to the Cu-Zn superoxide dismutase family.</text>
</comment>
<feature type="domain" description="Superoxide dismutase copper/zinc binding" evidence="11">
    <location>
        <begin position="37"/>
        <end position="172"/>
    </location>
</feature>
<keyword evidence="2 9" id="KW-0479">Metal-binding</keyword>
<gene>
    <name evidence="12" type="primary">SOD1</name>
    <name evidence="12" type="ORF">CcaverHIS019_0108780</name>
</gene>